<evidence type="ECO:0000313" key="9">
    <source>
        <dbReference type="EMBL" id="VVE17159.1"/>
    </source>
</evidence>
<feature type="domain" description="ABC transporter" evidence="8">
    <location>
        <begin position="7"/>
        <end position="267"/>
    </location>
</feature>
<comment type="subcellular location">
    <subcellularLocation>
        <location evidence="7">Cell inner membrane</location>
        <topology evidence="7">Peripheral membrane protein</topology>
    </subcellularLocation>
</comment>
<evidence type="ECO:0000256" key="4">
    <source>
        <dbReference type="ARBA" id="ARBA00022519"/>
    </source>
</evidence>
<protein>
    <recommendedName>
        <fullName evidence="7">Quaternary amine transport ATP-binding protein</fullName>
        <ecNumber evidence="7">7.6.2.9</ecNumber>
    </recommendedName>
</protein>
<proteinExistence type="inferred from homology"/>
<dbReference type="Gene3D" id="3.40.50.300">
    <property type="entry name" value="P-loop containing nucleotide triphosphate hydrolases"/>
    <property type="match status" value="1"/>
</dbReference>
<dbReference type="PROSITE" id="PS00211">
    <property type="entry name" value="ABC_TRANSPORTER_1"/>
    <property type="match status" value="1"/>
</dbReference>
<dbReference type="OrthoDB" id="9802264at2"/>
<dbReference type="EC" id="7.6.2.9" evidence="7"/>
<dbReference type="InterPro" id="IPR003439">
    <property type="entry name" value="ABC_transporter-like_ATP-bd"/>
</dbReference>
<dbReference type="GO" id="GO:0005886">
    <property type="term" value="C:plasma membrane"/>
    <property type="evidence" value="ECO:0007669"/>
    <property type="project" value="UniProtKB-SubCell"/>
</dbReference>
<dbReference type="SUPFAM" id="SSF52540">
    <property type="entry name" value="P-loop containing nucleoside triphosphate hydrolases"/>
    <property type="match status" value="1"/>
</dbReference>
<keyword evidence="3" id="KW-1003">Cell membrane</keyword>
<name>A0A5E4VZZ3_9BURK</name>
<dbReference type="PANTHER" id="PTHR43869">
    <property type="entry name" value="GLYCINE BETAINE/PROLINE BETAINE TRANSPORT SYSTEM ATP-BINDING PROTEIN PROV"/>
    <property type="match status" value="1"/>
</dbReference>
<reference evidence="9 10" key="1">
    <citation type="submission" date="2019-08" db="EMBL/GenBank/DDBJ databases">
        <authorList>
            <person name="Peeters C."/>
        </authorList>
    </citation>
    <scope>NUCLEOTIDE SEQUENCE [LARGE SCALE GENOMIC DNA]</scope>
    <source>
        <strain evidence="9 10">LMG 30175</strain>
    </source>
</reference>
<dbReference type="InterPro" id="IPR051921">
    <property type="entry name" value="ABC_osmolyte_uptake_ATP-bind"/>
</dbReference>
<organism evidence="9 10">
    <name type="scientific">Pandoraea terrae</name>
    <dbReference type="NCBI Taxonomy" id="1537710"/>
    <lineage>
        <taxon>Bacteria</taxon>
        <taxon>Pseudomonadati</taxon>
        <taxon>Pseudomonadota</taxon>
        <taxon>Betaproteobacteria</taxon>
        <taxon>Burkholderiales</taxon>
        <taxon>Burkholderiaceae</taxon>
        <taxon>Pandoraea</taxon>
    </lineage>
</organism>
<dbReference type="InterPro" id="IPR003593">
    <property type="entry name" value="AAA+_ATPase"/>
</dbReference>
<dbReference type="AlphaFoldDB" id="A0A5E4VZZ3"/>
<evidence type="ECO:0000256" key="6">
    <source>
        <dbReference type="ARBA" id="ARBA00022840"/>
    </source>
</evidence>
<dbReference type="Pfam" id="PF00005">
    <property type="entry name" value="ABC_tran"/>
    <property type="match status" value="1"/>
</dbReference>
<dbReference type="GO" id="GO:0006865">
    <property type="term" value="P:amino acid transport"/>
    <property type="evidence" value="ECO:0007669"/>
    <property type="project" value="UniProtKB-UniRule"/>
</dbReference>
<evidence type="ECO:0000256" key="7">
    <source>
        <dbReference type="RuleBase" id="RU369116"/>
    </source>
</evidence>
<dbReference type="GO" id="GO:0005524">
    <property type="term" value="F:ATP binding"/>
    <property type="evidence" value="ECO:0007669"/>
    <property type="project" value="UniProtKB-UniRule"/>
</dbReference>
<dbReference type="InterPro" id="IPR017871">
    <property type="entry name" value="ABC_transporter-like_CS"/>
</dbReference>
<dbReference type="EMBL" id="CABPRZ010000011">
    <property type="protein sequence ID" value="VVE17159.1"/>
    <property type="molecule type" value="Genomic_DNA"/>
</dbReference>
<comment type="subunit">
    <text evidence="7">The complex is probably composed of two ATP-binding proteins, two transmembrane proteins and a solute-binding protein.</text>
</comment>
<keyword evidence="10" id="KW-1185">Reference proteome</keyword>
<dbReference type="PROSITE" id="PS50893">
    <property type="entry name" value="ABC_TRANSPORTER_2"/>
    <property type="match status" value="1"/>
</dbReference>
<keyword evidence="6 7" id="KW-0067">ATP-binding</keyword>
<sequence length="359" mass="39247">MSENVKIRIEDVTKIFGPKASKSLKLVQSGMSKGDLLKTNGNVLGLNRINLSINKGETFIIMGLSGSGKSTLIRHFNRLIDPTAGRILFDGEDILSYDAKRLLHFRRKKVAMVFQKFALLPHKSVLENAAYGLRIAGTPQREANQRAKEQLDIVGLSGFVGHYPEQLSGGMQQRVGLARALATDAEVLLMDEAFSALDPLIKKDMQIQLKEIQAKLHKTIVFITHDLDEALFLGDRIAILKDGNLIQTGTGREILTRPADDYVAKFVSGVNLPKAMTCEDLALPIEASPDWHLAVVDQTFHISRKGGTARVAQTIDAAVNIEHAFAPLSEGCPPLVVMKNGQPIGILCKSGVLAGLKRR</sequence>
<dbReference type="GO" id="GO:0006970">
    <property type="term" value="P:response to osmotic stress"/>
    <property type="evidence" value="ECO:0007669"/>
    <property type="project" value="UniProtKB-ARBA"/>
</dbReference>
<keyword evidence="4 7" id="KW-0472">Membrane</keyword>
<dbReference type="GO" id="GO:0015418">
    <property type="term" value="F:ABC-type quaternary ammonium compound transporting activity"/>
    <property type="evidence" value="ECO:0007669"/>
    <property type="project" value="UniProtKB-EC"/>
</dbReference>
<keyword evidence="5 7" id="KW-0547">Nucleotide-binding</keyword>
<dbReference type="GO" id="GO:0016887">
    <property type="term" value="F:ATP hydrolysis activity"/>
    <property type="evidence" value="ECO:0007669"/>
    <property type="project" value="UniProtKB-UniRule"/>
</dbReference>
<gene>
    <name evidence="9" type="ORF">PTE30175_02857</name>
</gene>
<evidence type="ECO:0000259" key="8">
    <source>
        <dbReference type="PROSITE" id="PS50893"/>
    </source>
</evidence>
<comment type="catalytic activity">
    <reaction evidence="7">
        <text>a quaternary ammonium(out) + ATP + H2O = a quaternary ammonium(in) + ADP + phosphate + H(+)</text>
        <dbReference type="Rhea" id="RHEA:11036"/>
        <dbReference type="ChEBI" id="CHEBI:15377"/>
        <dbReference type="ChEBI" id="CHEBI:15378"/>
        <dbReference type="ChEBI" id="CHEBI:30616"/>
        <dbReference type="ChEBI" id="CHEBI:35267"/>
        <dbReference type="ChEBI" id="CHEBI:43474"/>
        <dbReference type="ChEBI" id="CHEBI:456216"/>
    </reaction>
</comment>
<dbReference type="NCBIfam" id="TIGR01186">
    <property type="entry name" value="proV"/>
    <property type="match status" value="1"/>
</dbReference>
<dbReference type="Proteomes" id="UP000414233">
    <property type="component" value="Unassembled WGS sequence"/>
</dbReference>
<dbReference type="FunFam" id="3.40.50.300:FF:000201">
    <property type="entry name" value="Glycine betaine/L-proline ABC transporter ATP-binding protein"/>
    <property type="match status" value="1"/>
</dbReference>
<dbReference type="InterPro" id="IPR005892">
    <property type="entry name" value="Gly-betaine_transp_ATP-bd"/>
</dbReference>
<dbReference type="RefSeq" id="WP_150697714.1">
    <property type="nucleotide sequence ID" value="NZ_CABPRZ010000011.1"/>
</dbReference>
<dbReference type="InterPro" id="IPR027417">
    <property type="entry name" value="P-loop_NTPase"/>
</dbReference>
<evidence type="ECO:0000256" key="1">
    <source>
        <dbReference type="ARBA" id="ARBA00005417"/>
    </source>
</evidence>
<keyword evidence="4 7" id="KW-0997">Cell inner membrane</keyword>
<comment type="similarity">
    <text evidence="1 7">Belongs to the ABC transporter superfamily.</text>
</comment>
<dbReference type="CDD" id="cd03294">
    <property type="entry name" value="ABC_Pro_Gly_Betaine"/>
    <property type="match status" value="1"/>
</dbReference>
<dbReference type="SMART" id="SM00382">
    <property type="entry name" value="AAA"/>
    <property type="match status" value="1"/>
</dbReference>
<evidence type="ECO:0000256" key="3">
    <source>
        <dbReference type="ARBA" id="ARBA00022475"/>
    </source>
</evidence>
<dbReference type="GO" id="GO:0031460">
    <property type="term" value="P:glycine betaine transport"/>
    <property type="evidence" value="ECO:0007669"/>
    <property type="project" value="InterPro"/>
</dbReference>
<accession>A0A5E4VZZ3</accession>
<dbReference type="PANTHER" id="PTHR43869:SF1">
    <property type="entry name" value="GLYCINE BETAINE_PROLINE BETAINE TRANSPORT SYSTEM ATP-BINDING PROTEIN PROV"/>
    <property type="match status" value="1"/>
</dbReference>
<keyword evidence="2 7" id="KW-0813">Transport</keyword>
<evidence type="ECO:0000256" key="2">
    <source>
        <dbReference type="ARBA" id="ARBA00022448"/>
    </source>
</evidence>
<evidence type="ECO:0000313" key="10">
    <source>
        <dbReference type="Proteomes" id="UP000414233"/>
    </source>
</evidence>
<evidence type="ECO:0000256" key="5">
    <source>
        <dbReference type="ARBA" id="ARBA00022741"/>
    </source>
</evidence>